<dbReference type="Proteomes" id="UP001344251">
    <property type="component" value="Chromosome"/>
</dbReference>
<keyword evidence="2" id="KW-1185">Reference proteome</keyword>
<reference evidence="1 2" key="1">
    <citation type="submission" date="2022-10" db="EMBL/GenBank/DDBJ databases">
        <title>The complete genomes of actinobacterial strains from the NBC collection.</title>
        <authorList>
            <person name="Joergensen T.S."/>
            <person name="Alvarez Arevalo M."/>
            <person name="Sterndorff E.B."/>
            <person name="Faurdal D."/>
            <person name="Vuksanovic O."/>
            <person name="Mourched A.-S."/>
            <person name="Charusanti P."/>
            <person name="Shaw S."/>
            <person name="Blin K."/>
            <person name="Weber T."/>
        </authorList>
    </citation>
    <scope>NUCLEOTIDE SEQUENCE [LARGE SCALE GENOMIC DNA]</scope>
    <source>
        <strain evidence="1 2">NBC 01774</strain>
    </source>
</reference>
<gene>
    <name evidence="1" type="ORF">OG863_10020</name>
</gene>
<accession>A0ABZ1FWR2</accession>
<evidence type="ECO:0000313" key="2">
    <source>
        <dbReference type="Proteomes" id="UP001344251"/>
    </source>
</evidence>
<name>A0ABZ1FWR2_9ACTN</name>
<sequence>MEQILSCQVIRYLRCADGSEFGQPLQAAAGNECNRSRNSHTTGRAIAASERIRSHLIGNDDAVAQGQLEALGGTMDLLPVTAPGA</sequence>
<organism evidence="1 2">
    <name type="scientific">Streptomyces decoyicus</name>
    <dbReference type="NCBI Taxonomy" id="249567"/>
    <lineage>
        <taxon>Bacteria</taxon>
        <taxon>Bacillati</taxon>
        <taxon>Actinomycetota</taxon>
        <taxon>Actinomycetes</taxon>
        <taxon>Kitasatosporales</taxon>
        <taxon>Streptomycetaceae</taxon>
        <taxon>Streptomyces</taxon>
    </lineage>
</organism>
<evidence type="ECO:0000313" key="1">
    <source>
        <dbReference type="EMBL" id="WSB74314.1"/>
    </source>
</evidence>
<dbReference type="EMBL" id="CP109106">
    <property type="protein sequence ID" value="WSB74314.1"/>
    <property type="molecule type" value="Genomic_DNA"/>
</dbReference>
<proteinExistence type="predicted"/>
<dbReference type="RefSeq" id="WP_326617713.1">
    <property type="nucleotide sequence ID" value="NZ_CP109106.1"/>
</dbReference>
<protein>
    <submittedName>
        <fullName evidence="1">Uncharacterized protein</fullName>
    </submittedName>
</protein>